<keyword evidence="4" id="KW-0833">Ubl conjugation pathway</keyword>
<accession>A0A9Q8Q722</accession>
<keyword evidence="6" id="KW-0788">Thiol protease</keyword>
<evidence type="ECO:0000256" key="5">
    <source>
        <dbReference type="ARBA" id="ARBA00022801"/>
    </source>
</evidence>
<comment type="catalytic activity">
    <reaction evidence="1">
        <text>Thiol-dependent hydrolysis of ester, thioester, amide, peptide and isopeptide bonds formed by the C-terminal Gly of ubiquitin (a 76-residue protein attached to proteins as an intracellular targeting signal).</text>
        <dbReference type="EC" id="3.4.19.12"/>
    </reaction>
</comment>
<evidence type="ECO:0000313" key="8">
    <source>
        <dbReference type="Proteomes" id="UP000829364"/>
    </source>
</evidence>
<proteinExistence type="predicted"/>
<dbReference type="EMBL" id="CP086354">
    <property type="protein sequence ID" value="UNI13962.1"/>
    <property type="molecule type" value="Genomic_DNA"/>
</dbReference>
<evidence type="ECO:0000256" key="4">
    <source>
        <dbReference type="ARBA" id="ARBA00022786"/>
    </source>
</evidence>
<dbReference type="GO" id="GO:0006508">
    <property type="term" value="P:proteolysis"/>
    <property type="evidence" value="ECO:0007669"/>
    <property type="project" value="UniProtKB-KW"/>
</dbReference>
<keyword evidence="3" id="KW-0645">Protease</keyword>
<keyword evidence="8" id="KW-1185">Reference proteome</keyword>
<dbReference type="AlphaFoldDB" id="A0A9Q8Q722"/>
<dbReference type="InterPro" id="IPR051346">
    <property type="entry name" value="OTU_Deubiquitinase"/>
</dbReference>
<evidence type="ECO:0000256" key="3">
    <source>
        <dbReference type="ARBA" id="ARBA00022670"/>
    </source>
</evidence>
<name>A0A9Q8Q722_9HYPO</name>
<organism evidence="7 8">
    <name type="scientific">Purpureocillium takamizusanense</name>
    <dbReference type="NCBI Taxonomy" id="2060973"/>
    <lineage>
        <taxon>Eukaryota</taxon>
        <taxon>Fungi</taxon>
        <taxon>Dikarya</taxon>
        <taxon>Ascomycota</taxon>
        <taxon>Pezizomycotina</taxon>
        <taxon>Sordariomycetes</taxon>
        <taxon>Hypocreomycetidae</taxon>
        <taxon>Hypocreales</taxon>
        <taxon>Ophiocordycipitaceae</taxon>
        <taxon>Purpureocillium</taxon>
    </lineage>
</organism>
<reference evidence="7" key="1">
    <citation type="submission" date="2021-11" db="EMBL/GenBank/DDBJ databases">
        <title>Purpureocillium_takamizusanense_genome.</title>
        <authorList>
            <person name="Nguyen N.-H."/>
        </authorList>
    </citation>
    <scope>NUCLEOTIDE SEQUENCE</scope>
    <source>
        <strain evidence="7">PT3</strain>
    </source>
</reference>
<sequence length="723" mass="82108">MKSDQAEHEYAAWTSGTSLPSAFRSIDGVNVRDRDQCLRTLFPGLRYSKGAIDYFLARIVFPREMKEFPHKLSASGWDIGRAKTHPTTAFSGTKDSQPLLPLEMTQYEVPSLVHTNALVLNSLLSEDNKVLLLSELGHTGVCTSGQLLEVVTNMKPEPRVILDVGAQILELTNEQVAKAWLELLEDRDNIQAAVFCNDNDDLTVVDRQGRIEPLKTSPFGKQMDVCVVFLDEAHCRGINLLLPKWFRAVVTLGAKVTKDRLTQACMRMRKLGNGQTLVFCVPHEIERRIWTQDPDIQHQKIDIKAILAWMISETWQEMKQSMPVWASQGRRFERQRILWDLAKSPQGLQMDQDLAQKFLENEAQTLESRYRPFYVPPPSISELPITNGSLERIVQRCHEFGDVTMQTASLEEQQERELMPELEQERQVEKRTNLEPAGHRIHPSVRKFIETGSLPPNDSGFIWAFESLATTTAANHFNVRDFPRGIRVTQDFACTLQGDAPRESGTDEYQRDVRFVLTSYNAAKRDIVMVIISPYEAERLMTQIRASKHVTLHLYAPKQNESHDPIDLNAAGLYRVSSAPTYPIPRRLLIELNLFAGQVYFQSFQEYVDVCDFLNLSWGDSADAEGAGIDGFIEPRKRVRPHSGRANFPRSPVQFLRILMSKIRRDGGSINRTHVGKMLNGVLLTEEDFAPRPKRKADAMEDVLDESAMFIDEDDDATVDPDA</sequence>
<dbReference type="GO" id="GO:0004843">
    <property type="term" value="F:cysteine-type deubiquitinase activity"/>
    <property type="evidence" value="ECO:0007669"/>
    <property type="project" value="UniProtKB-EC"/>
</dbReference>
<dbReference type="RefSeq" id="XP_047837443.1">
    <property type="nucleotide sequence ID" value="XM_047981483.1"/>
</dbReference>
<keyword evidence="5" id="KW-0378">Hydrolase</keyword>
<dbReference type="Proteomes" id="UP000829364">
    <property type="component" value="Chromosome 1"/>
</dbReference>
<evidence type="ECO:0000256" key="2">
    <source>
        <dbReference type="ARBA" id="ARBA00012759"/>
    </source>
</evidence>
<gene>
    <name evidence="7" type="ORF">JDV02_000648</name>
</gene>
<evidence type="ECO:0000256" key="6">
    <source>
        <dbReference type="ARBA" id="ARBA00022807"/>
    </source>
</evidence>
<dbReference type="PANTHER" id="PTHR13367:SF34">
    <property type="match status" value="1"/>
</dbReference>
<evidence type="ECO:0000313" key="7">
    <source>
        <dbReference type="EMBL" id="UNI13962.1"/>
    </source>
</evidence>
<dbReference type="PANTHER" id="PTHR13367">
    <property type="entry name" value="UBIQUITIN THIOESTERASE"/>
    <property type="match status" value="1"/>
</dbReference>
<evidence type="ECO:0000256" key="1">
    <source>
        <dbReference type="ARBA" id="ARBA00000707"/>
    </source>
</evidence>
<dbReference type="KEGG" id="ptkz:JDV02_000648"/>
<dbReference type="OrthoDB" id="3182339at2759"/>
<dbReference type="GeneID" id="72062613"/>
<protein>
    <recommendedName>
        <fullName evidence="2">ubiquitinyl hydrolase 1</fullName>
        <ecNumber evidence="2">3.4.19.12</ecNumber>
    </recommendedName>
</protein>
<dbReference type="EC" id="3.4.19.12" evidence="2"/>